<keyword evidence="6" id="KW-0418">Kinase</keyword>
<organism evidence="13 14">
    <name type="scientific">Nocardioides ginsengisoli</name>
    <dbReference type="NCBI Taxonomy" id="363868"/>
    <lineage>
        <taxon>Bacteria</taxon>
        <taxon>Bacillati</taxon>
        <taxon>Actinomycetota</taxon>
        <taxon>Actinomycetes</taxon>
        <taxon>Propionibacteriales</taxon>
        <taxon>Nocardioidaceae</taxon>
        <taxon>Nocardioides</taxon>
    </lineage>
</organism>
<evidence type="ECO:0000259" key="12">
    <source>
        <dbReference type="PROSITE" id="PS50113"/>
    </source>
</evidence>
<dbReference type="PRINTS" id="PR00344">
    <property type="entry name" value="BCTRLSENSOR"/>
</dbReference>
<dbReference type="EC" id="2.7.13.3" evidence="3"/>
<evidence type="ECO:0000256" key="8">
    <source>
        <dbReference type="PROSITE-ProRule" id="PRU00169"/>
    </source>
</evidence>
<dbReference type="InterPro" id="IPR005467">
    <property type="entry name" value="His_kinase_dom"/>
</dbReference>
<feature type="modified residue" description="4-aspartylphosphate" evidence="8">
    <location>
        <position position="57"/>
    </location>
</feature>
<dbReference type="Proteomes" id="UP001597229">
    <property type="component" value="Unassembled WGS sequence"/>
</dbReference>
<dbReference type="InterPro" id="IPR003661">
    <property type="entry name" value="HisK_dim/P_dom"/>
</dbReference>
<dbReference type="InterPro" id="IPR013767">
    <property type="entry name" value="PAS_fold"/>
</dbReference>
<dbReference type="Gene3D" id="1.10.287.130">
    <property type="match status" value="1"/>
</dbReference>
<dbReference type="InterPro" id="IPR036097">
    <property type="entry name" value="HisK_dim/P_sf"/>
</dbReference>
<dbReference type="Pfam" id="PF00989">
    <property type="entry name" value="PAS"/>
    <property type="match status" value="1"/>
</dbReference>
<comment type="catalytic activity">
    <reaction evidence="1">
        <text>ATP + protein L-histidine = ADP + protein N-phospho-L-histidine.</text>
        <dbReference type="EC" id="2.7.13.3"/>
    </reaction>
</comment>
<protein>
    <recommendedName>
        <fullName evidence="3">histidine kinase</fullName>
        <ecNumber evidence="3">2.7.13.3</ecNumber>
    </recommendedName>
</protein>
<dbReference type="PANTHER" id="PTHR43047">
    <property type="entry name" value="TWO-COMPONENT HISTIDINE PROTEIN KINASE"/>
    <property type="match status" value="1"/>
</dbReference>
<gene>
    <name evidence="13" type="ORF">ACFQ3F_02800</name>
</gene>
<feature type="domain" description="PAS" evidence="11">
    <location>
        <begin position="156"/>
        <end position="200"/>
    </location>
</feature>
<dbReference type="SUPFAM" id="SSF52172">
    <property type="entry name" value="CheY-like"/>
    <property type="match status" value="1"/>
</dbReference>
<dbReference type="PROSITE" id="PS50110">
    <property type="entry name" value="RESPONSE_REGULATORY"/>
    <property type="match status" value="1"/>
</dbReference>
<dbReference type="SMART" id="SM00086">
    <property type="entry name" value="PAC"/>
    <property type="match status" value="2"/>
</dbReference>
<evidence type="ECO:0000256" key="1">
    <source>
        <dbReference type="ARBA" id="ARBA00000085"/>
    </source>
</evidence>
<dbReference type="CDD" id="cd00075">
    <property type="entry name" value="HATPase"/>
    <property type="match status" value="1"/>
</dbReference>
<keyword evidence="5" id="KW-0808">Transferase</keyword>
<evidence type="ECO:0000313" key="14">
    <source>
        <dbReference type="Proteomes" id="UP001597229"/>
    </source>
</evidence>
<dbReference type="SMART" id="SM00387">
    <property type="entry name" value="HATPase_c"/>
    <property type="match status" value="1"/>
</dbReference>
<accession>A0ABW3VUF1</accession>
<comment type="caution">
    <text evidence="13">The sequence shown here is derived from an EMBL/GenBank/DDBJ whole genome shotgun (WGS) entry which is preliminary data.</text>
</comment>
<evidence type="ECO:0000259" key="9">
    <source>
        <dbReference type="PROSITE" id="PS50109"/>
    </source>
</evidence>
<keyword evidence="4 8" id="KW-0597">Phosphoprotein</keyword>
<dbReference type="PROSITE" id="PS50113">
    <property type="entry name" value="PAC"/>
    <property type="match status" value="1"/>
</dbReference>
<evidence type="ECO:0000256" key="7">
    <source>
        <dbReference type="ARBA" id="ARBA00023012"/>
    </source>
</evidence>
<feature type="domain" description="Response regulatory" evidence="10">
    <location>
        <begin position="6"/>
        <end position="122"/>
    </location>
</feature>
<dbReference type="InterPro" id="IPR001610">
    <property type="entry name" value="PAC"/>
</dbReference>
<dbReference type="Gene3D" id="3.30.450.20">
    <property type="entry name" value="PAS domain"/>
    <property type="match status" value="2"/>
</dbReference>
<dbReference type="InterPro" id="IPR036890">
    <property type="entry name" value="HATPase_C_sf"/>
</dbReference>
<evidence type="ECO:0000256" key="6">
    <source>
        <dbReference type="ARBA" id="ARBA00022777"/>
    </source>
</evidence>
<dbReference type="InterPro" id="IPR058245">
    <property type="entry name" value="NreC/VraR/RcsB-like_REC"/>
</dbReference>
<dbReference type="SUPFAM" id="SSF47384">
    <property type="entry name" value="Homodimeric domain of signal transducing histidine kinase"/>
    <property type="match status" value="1"/>
</dbReference>
<feature type="domain" description="Histidine kinase" evidence="9">
    <location>
        <begin position="415"/>
        <end position="632"/>
    </location>
</feature>
<comment type="subcellular location">
    <subcellularLocation>
        <location evidence="2">Cell membrane</location>
    </subcellularLocation>
</comment>
<dbReference type="SMART" id="SM00388">
    <property type="entry name" value="HisKA"/>
    <property type="match status" value="1"/>
</dbReference>
<dbReference type="InterPro" id="IPR000014">
    <property type="entry name" value="PAS"/>
</dbReference>
<name>A0ABW3VUF1_9ACTN</name>
<dbReference type="Gene3D" id="3.40.50.2300">
    <property type="match status" value="1"/>
</dbReference>
<dbReference type="Pfam" id="PF00072">
    <property type="entry name" value="Response_reg"/>
    <property type="match status" value="1"/>
</dbReference>
<dbReference type="PANTHER" id="PTHR43047:SF72">
    <property type="entry name" value="OSMOSENSING HISTIDINE PROTEIN KINASE SLN1"/>
    <property type="match status" value="1"/>
</dbReference>
<dbReference type="Pfam" id="PF00512">
    <property type="entry name" value="HisKA"/>
    <property type="match status" value="1"/>
</dbReference>
<evidence type="ECO:0000313" key="13">
    <source>
        <dbReference type="EMBL" id="MFD1246708.1"/>
    </source>
</evidence>
<dbReference type="InterPro" id="IPR001789">
    <property type="entry name" value="Sig_transdc_resp-reg_receiver"/>
</dbReference>
<dbReference type="NCBIfam" id="TIGR00229">
    <property type="entry name" value="sensory_box"/>
    <property type="match status" value="2"/>
</dbReference>
<dbReference type="SMART" id="SM00448">
    <property type="entry name" value="REC"/>
    <property type="match status" value="1"/>
</dbReference>
<dbReference type="SUPFAM" id="SSF55874">
    <property type="entry name" value="ATPase domain of HSP90 chaperone/DNA topoisomerase II/histidine kinase"/>
    <property type="match status" value="1"/>
</dbReference>
<dbReference type="RefSeq" id="WP_367917813.1">
    <property type="nucleotide sequence ID" value="NZ_BAABAC010000005.1"/>
</dbReference>
<keyword evidence="14" id="KW-1185">Reference proteome</keyword>
<dbReference type="Pfam" id="PF02518">
    <property type="entry name" value="HATPase_c"/>
    <property type="match status" value="1"/>
</dbReference>
<feature type="domain" description="PAC" evidence="12">
    <location>
        <begin position="352"/>
        <end position="404"/>
    </location>
</feature>
<evidence type="ECO:0000259" key="11">
    <source>
        <dbReference type="PROSITE" id="PS50112"/>
    </source>
</evidence>
<evidence type="ECO:0000256" key="2">
    <source>
        <dbReference type="ARBA" id="ARBA00004236"/>
    </source>
</evidence>
<dbReference type="InterPro" id="IPR004358">
    <property type="entry name" value="Sig_transdc_His_kin-like_C"/>
</dbReference>
<dbReference type="InterPro" id="IPR000700">
    <property type="entry name" value="PAS-assoc_C"/>
</dbReference>
<sequence>MTARPTVVVVDDSPELRAVVTARLQASGLFEVVGQGGDGGEAMMLAHAHQPTLMLLDASMPVLDGLECLPLVLAVSPETQVVMYTGFGARGLAERARQLGAVDFVEKSVPLDVLVDRLRALVATSAPRVGREARALRVASEQDDVAVRDQQLLDEHLERYREVFDQAAIGMATMTLNGSIVRANPALVHLVGLPAEELVGLDYGVLTRQHGDLLDQALARITTSEADSVVFDHPIEARHHTGTARVTLTPIRDSGGEPLYIFAQVQDVTTELALRRSEDVFRLLVSAVEDYAIFMLDVAGNVASWNPGAEHIKGYRADEIVGRHFRVFYPEEDQLVGHPEHNLELALREGVHTEEGWRVRRDGSRFWARVAITAVYDDTGLHRGYAKVTRDQTEQREYEEQLRVALEQQSHLLAVTAHELRTPAAVIAGAVGMLRDGDRDEEGLGVGLDQEQRAQVLEALSSSAQRLQRLLSDLGTASDVQSEELELEPEQVSLRHALRSSADRVMAAHGSERIRVQVGSDVELVVDPARLGQAVDNLLENAVRHGRPPIALRGERTADGVRIEVSDAGHGLEPELVDRVFDRFVHAGATAGTGLGLYVVREIARLHGGEAAYVADGTDGRPAFVIDLPVGAPEH</sequence>
<evidence type="ECO:0000256" key="3">
    <source>
        <dbReference type="ARBA" id="ARBA00012438"/>
    </source>
</evidence>
<evidence type="ECO:0000256" key="5">
    <source>
        <dbReference type="ARBA" id="ARBA00022679"/>
    </source>
</evidence>
<dbReference type="Pfam" id="PF08448">
    <property type="entry name" value="PAS_4"/>
    <property type="match status" value="1"/>
</dbReference>
<dbReference type="InterPro" id="IPR035965">
    <property type="entry name" value="PAS-like_dom_sf"/>
</dbReference>
<evidence type="ECO:0000256" key="4">
    <source>
        <dbReference type="ARBA" id="ARBA00022553"/>
    </source>
</evidence>
<dbReference type="InterPro" id="IPR003594">
    <property type="entry name" value="HATPase_dom"/>
</dbReference>
<dbReference type="PROSITE" id="PS50112">
    <property type="entry name" value="PAS"/>
    <property type="match status" value="2"/>
</dbReference>
<dbReference type="CDD" id="cd00082">
    <property type="entry name" value="HisKA"/>
    <property type="match status" value="1"/>
</dbReference>
<dbReference type="EMBL" id="JBHTLX010000005">
    <property type="protein sequence ID" value="MFD1246708.1"/>
    <property type="molecule type" value="Genomic_DNA"/>
</dbReference>
<dbReference type="SUPFAM" id="SSF55785">
    <property type="entry name" value="PYP-like sensor domain (PAS domain)"/>
    <property type="match status" value="2"/>
</dbReference>
<reference evidence="14" key="1">
    <citation type="journal article" date="2019" name="Int. J. Syst. Evol. Microbiol.">
        <title>The Global Catalogue of Microorganisms (GCM) 10K type strain sequencing project: providing services to taxonomists for standard genome sequencing and annotation.</title>
        <authorList>
            <consortium name="The Broad Institute Genomics Platform"/>
            <consortium name="The Broad Institute Genome Sequencing Center for Infectious Disease"/>
            <person name="Wu L."/>
            <person name="Ma J."/>
        </authorList>
    </citation>
    <scope>NUCLEOTIDE SEQUENCE [LARGE SCALE GENOMIC DNA]</scope>
    <source>
        <strain evidence="14">CCUG 52478</strain>
    </source>
</reference>
<keyword evidence="7" id="KW-0902">Two-component regulatory system</keyword>
<feature type="domain" description="PAS" evidence="11">
    <location>
        <begin position="277"/>
        <end position="350"/>
    </location>
</feature>
<dbReference type="CDD" id="cd00130">
    <property type="entry name" value="PAS"/>
    <property type="match status" value="2"/>
</dbReference>
<dbReference type="CDD" id="cd17535">
    <property type="entry name" value="REC_NarL-like"/>
    <property type="match status" value="1"/>
</dbReference>
<dbReference type="PROSITE" id="PS50109">
    <property type="entry name" value="HIS_KIN"/>
    <property type="match status" value="1"/>
</dbReference>
<evidence type="ECO:0000259" key="10">
    <source>
        <dbReference type="PROSITE" id="PS50110"/>
    </source>
</evidence>
<dbReference type="SMART" id="SM00091">
    <property type="entry name" value="PAS"/>
    <property type="match status" value="2"/>
</dbReference>
<dbReference type="InterPro" id="IPR013656">
    <property type="entry name" value="PAS_4"/>
</dbReference>
<proteinExistence type="predicted"/>
<dbReference type="InterPro" id="IPR011006">
    <property type="entry name" value="CheY-like_superfamily"/>
</dbReference>
<dbReference type="Gene3D" id="3.30.565.10">
    <property type="entry name" value="Histidine kinase-like ATPase, C-terminal domain"/>
    <property type="match status" value="1"/>
</dbReference>